<organism evidence="7 8">
    <name type="scientific">Kocuria dechangensis</name>
    <dbReference type="NCBI Taxonomy" id="1176249"/>
    <lineage>
        <taxon>Bacteria</taxon>
        <taxon>Bacillati</taxon>
        <taxon>Actinomycetota</taxon>
        <taxon>Actinomycetes</taxon>
        <taxon>Micrococcales</taxon>
        <taxon>Micrococcaceae</taxon>
        <taxon>Kocuria</taxon>
    </lineage>
</organism>
<dbReference type="PROSITE" id="PS00670">
    <property type="entry name" value="D_2_HYDROXYACID_DH_2"/>
    <property type="match status" value="1"/>
</dbReference>
<dbReference type="InterPro" id="IPR006140">
    <property type="entry name" value="D-isomer_DH_NAD-bd"/>
</dbReference>
<dbReference type="SUPFAM" id="SSF51735">
    <property type="entry name" value="NAD(P)-binding Rossmann-fold domains"/>
    <property type="match status" value="1"/>
</dbReference>
<dbReference type="RefSeq" id="WP_188537870.1">
    <property type="nucleotide sequence ID" value="NZ_BMEQ01000014.1"/>
</dbReference>
<evidence type="ECO:0000259" key="5">
    <source>
        <dbReference type="Pfam" id="PF00389"/>
    </source>
</evidence>
<reference evidence="7" key="2">
    <citation type="submission" date="2020-09" db="EMBL/GenBank/DDBJ databases">
        <authorList>
            <person name="Sun Q."/>
            <person name="Zhou Y."/>
        </authorList>
    </citation>
    <scope>NUCLEOTIDE SEQUENCE</scope>
    <source>
        <strain evidence="7">CGMCC 1.12187</strain>
    </source>
</reference>
<dbReference type="AlphaFoldDB" id="A0A917GYG3"/>
<evidence type="ECO:0000256" key="4">
    <source>
        <dbReference type="RuleBase" id="RU003719"/>
    </source>
</evidence>
<dbReference type="CDD" id="cd12173">
    <property type="entry name" value="PGDH_4"/>
    <property type="match status" value="1"/>
</dbReference>
<accession>A0A917GYG3</accession>
<keyword evidence="3" id="KW-0520">NAD</keyword>
<dbReference type="FunFam" id="3.40.50.720:FF:000203">
    <property type="entry name" value="D-3-phosphoglycerate dehydrogenase (SerA)"/>
    <property type="match status" value="1"/>
</dbReference>
<evidence type="ECO:0000259" key="6">
    <source>
        <dbReference type="Pfam" id="PF02826"/>
    </source>
</evidence>
<keyword evidence="2 4" id="KW-0560">Oxidoreductase</keyword>
<dbReference type="PROSITE" id="PS00671">
    <property type="entry name" value="D_2_HYDROXYACID_DH_3"/>
    <property type="match status" value="1"/>
</dbReference>
<dbReference type="GO" id="GO:0016616">
    <property type="term" value="F:oxidoreductase activity, acting on the CH-OH group of donors, NAD or NADP as acceptor"/>
    <property type="evidence" value="ECO:0007669"/>
    <property type="project" value="InterPro"/>
</dbReference>
<dbReference type="PANTHER" id="PTHR42789:SF1">
    <property type="entry name" value="D-ISOMER SPECIFIC 2-HYDROXYACID DEHYDROGENASE FAMILY PROTEIN (AFU_ORTHOLOGUE AFUA_6G10090)"/>
    <property type="match status" value="1"/>
</dbReference>
<dbReference type="Pfam" id="PF00389">
    <property type="entry name" value="2-Hacid_dh"/>
    <property type="match status" value="1"/>
</dbReference>
<dbReference type="InterPro" id="IPR029753">
    <property type="entry name" value="D-isomer_DH_CS"/>
</dbReference>
<sequence length="328" mass="33890">MTTIYVSDPVHPEVLEELSTLGRVHLGYGETAVDYTEVSHEVEAVLLRAERFDAAKIAASPRLRIIARHGVGTDNVDIDAATAAGVWVSTTPGSNSQAVAEHVFALLLSLARRTPYGATGTAAGAWAELKPQMNGFELHGRTLGLLGFGSIARMVATIAAGFGMHVIAHDPYVEDAAITATGARPATAEEVIAAADVLSLHLPLTDRTRHLLDADALASMKPGAVLINTSRGGLVDEAALAQALTAGRLTGAGLDVLEGESVDMKNPLPHSVIDVAQVPNLLVTPHVAGQTAEAFLAAGTGALAAIRQALTGDRPATAINDATAPTYS</sequence>
<gene>
    <name evidence="7" type="ORF">GCM10011374_26000</name>
</gene>
<evidence type="ECO:0000313" key="7">
    <source>
        <dbReference type="EMBL" id="GGG61705.1"/>
    </source>
</evidence>
<name>A0A917GYG3_9MICC</name>
<dbReference type="SUPFAM" id="SSF52283">
    <property type="entry name" value="Formate/glycerate dehydrogenase catalytic domain-like"/>
    <property type="match status" value="1"/>
</dbReference>
<proteinExistence type="inferred from homology"/>
<dbReference type="InterPro" id="IPR050857">
    <property type="entry name" value="D-2-hydroxyacid_DH"/>
</dbReference>
<dbReference type="Proteomes" id="UP000638848">
    <property type="component" value="Unassembled WGS sequence"/>
</dbReference>
<dbReference type="PANTHER" id="PTHR42789">
    <property type="entry name" value="D-ISOMER SPECIFIC 2-HYDROXYACID DEHYDROGENASE FAMILY PROTEIN (AFU_ORTHOLOGUE AFUA_6G10090)"/>
    <property type="match status" value="1"/>
</dbReference>
<dbReference type="InterPro" id="IPR036291">
    <property type="entry name" value="NAD(P)-bd_dom_sf"/>
</dbReference>
<evidence type="ECO:0000256" key="2">
    <source>
        <dbReference type="ARBA" id="ARBA00023002"/>
    </source>
</evidence>
<dbReference type="GO" id="GO:0051287">
    <property type="term" value="F:NAD binding"/>
    <property type="evidence" value="ECO:0007669"/>
    <property type="project" value="InterPro"/>
</dbReference>
<evidence type="ECO:0000256" key="3">
    <source>
        <dbReference type="ARBA" id="ARBA00023027"/>
    </source>
</evidence>
<dbReference type="InterPro" id="IPR006139">
    <property type="entry name" value="D-isomer_2_OHA_DH_cat_dom"/>
</dbReference>
<comment type="similarity">
    <text evidence="1 4">Belongs to the D-isomer specific 2-hydroxyacid dehydrogenase family.</text>
</comment>
<comment type="caution">
    <text evidence="7">The sequence shown here is derived from an EMBL/GenBank/DDBJ whole genome shotgun (WGS) entry which is preliminary data.</text>
</comment>
<dbReference type="EMBL" id="BMEQ01000014">
    <property type="protein sequence ID" value="GGG61705.1"/>
    <property type="molecule type" value="Genomic_DNA"/>
</dbReference>
<evidence type="ECO:0008006" key="9">
    <source>
        <dbReference type="Google" id="ProtNLM"/>
    </source>
</evidence>
<evidence type="ECO:0000256" key="1">
    <source>
        <dbReference type="ARBA" id="ARBA00005854"/>
    </source>
</evidence>
<protein>
    <recommendedName>
        <fullName evidence="9">D-3-phosphoglycerate dehydrogenase</fullName>
    </recommendedName>
</protein>
<feature type="domain" description="D-isomer specific 2-hydroxyacid dehydrogenase NAD-binding" evidence="6">
    <location>
        <begin position="104"/>
        <end position="288"/>
    </location>
</feature>
<dbReference type="Pfam" id="PF02826">
    <property type="entry name" value="2-Hacid_dh_C"/>
    <property type="match status" value="1"/>
</dbReference>
<evidence type="ECO:0000313" key="8">
    <source>
        <dbReference type="Proteomes" id="UP000638848"/>
    </source>
</evidence>
<keyword evidence="8" id="KW-1185">Reference proteome</keyword>
<feature type="domain" description="D-isomer specific 2-hydroxyacid dehydrogenase catalytic" evidence="5">
    <location>
        <begin position="4"/>
        <end position="320"/>
    </location>
</feature>
<dbReference type="Gene3D" id="3.40.50.720">
    <property type="entry name" value="NAD(P)-binding Rossmann-like Domain"/>
    <property type="match status" value="2"/>
</dbReference>
<reference evidence="7" key="1">
    <citation type="journal article" date="2014" name="Int. J. Syst. Evol. Microbiol.">
        <title>Complete genome sequence of Corynebacterium casei LMG S-19264T (=DSM 44701T), isolated from a smear-ripened cheese.</title>
        <authorList>
            <consortium name="US DOE Joint Genome Institute (JGI-PGF)"/>
            <person name="Walter F."/>
            <person name="Albersmeier A."/>
            <person name="Kalinowski J."/>
            <person name="Ruckert C."/>
        </authorList>
    </citation>
    <scope>NUCLEOTIDE SEQUENCE</scope>
    <source>
        <strain evidence="7">CGMCC 1.12187</strain>
    </source>
</reference>